<keyword evidence="1" id="KW-0597">Phosphoprotein</keyword>
<reference evidence="4 5" key="1">
    <citation type="submission" date="2019-09" db="EMBL/GenBank/DDBJ databases">
        <title>Complete genome sequence of Mycobacterium avium subsp. hominissuis strain JP-H-1.</title>
        <authorList>
            <person name="Kinoshita Y."/>
            <person name="Niwa H."/>
            <person name="Uchida-Fujii E."/>
            <person name="Nukada T."/>
        </authorList>
    </citation>
    <scope>NUCLEOTIDE SEQUENCE [LARGE SCALE GENOMIC DNA]</scope>
    <source>
        <strain evidence="4 5">JP-H-1</strain>
        <plasmid evidence="4 5">p1-JPH1</plasmid>
    </source>
</reference>
<dbReference type="Pfam" id="PF00498">
    <property type="entry name" value="FHA"/>
    <property type="match status" value="1"/>
</dbReference>
<proteinExistence type="predicted"/>
<dbReference type="InterPro" id="IPR000253">
    <property type="entry name" value="FHA_dom"/>
</dbReference>
<dbReference type="AlphaFoldDB" id="A0AAI8X5B0"/>
<dbReference type="Pfam" id="PF13560">
    <property type="entry name" value="HTH_31"/>
    <property type="match status" value="1"/>
</dbReference>
<dbReference type="PROSITE" id="PS50006">
    <property type="entry name" value="FHA_DOMAIN"/>
    <property type="match status" value="1"/>
</dbReference>
<dbReference type="Gene3D" id="1.10.260.40">
    <property type="entry name" value="lambda repressor-like DNA-binding domains"/>
    <property type="match status" value="2"/>
</dbReference>
<accession>A0AAI8X5B0</accession>
<dbReference type="Proteomes" id="UP000327362">
    <property type="component" value="Plasmid p1-JPH1"/>
</dbReference>
<dbReference type="Gene3D" id="2.60.200.20">
    <property type="match status" value="1"/>
</dbReference>
<dbReference type="InterPro" id="IPR010982">
    <property type="entry name" value="Lambda_DNA-bd_dom_sf"/>
</dbReference>
<dbReference type="SUPFAM" id="SSF47413">
    <property type="entry name" value="lambda repressor-like DNA-binding domains"/>
    <property type="match status" value="2"/>
</dbReference>
<feature type="region of interest" description="Disordered" evidence="2">
    <location>
        <begin position="74"/>
        <end position="93"/>
    </location>
</feature>
<dbReference type="InterPro" id="IPR008984">
    <property type="entry name" value="SMAD_FHA_dom_sf"/>
</dbReference>
<dbReference type="GO" id="GO:0003677">
    <property type="term" value="F:DNA binding"/>
    <property type="evidence" value="ECO:0007669"/>
    <property type="project" value="InterPro"/>
</dbReference>
<evidence type="ECO:0000256" key="1">
    <source>
        <dbReference type="ARBA" id="ARBA00022553"/>
    </source>
</evidence>
<dbReference type="InterPro" id="IPR001387">
    <property type="entry name" value="Cro/C1-type_HTH"/>
</dbReference>
<evidence type="ECO:0000313" key="4">
    <source>
        <dbReference type="EMBL" id="BBN50747.1"/>
    </source>
</evidence>
<evidence type="ECO:0000313" key="5">
    <source>
        <dbReference type="Proteomes" id="UP000327362"/>
    </source>
</evidence>
<dbReference type="CDD" id="cd00093">
    <property type="entry name" value="HTH_XRE"/>
    <property type="match status" value="1"/>
</dbReference>
<organism evidence="4 5">
    <name type="scientific">Mycobacterium avium subsp. hominissuis</name>
    <dbReference type="NCBI Taxonomy" id="439334"/>
    <lineage>
        <taxon>Bacteria</taxon>
        <taxon>Bacillati</taxon>
        <taxon>Actinomycetota</taxon>
        <taxon>Actinomycetes</taxon>
        <taxon>Mycobacteriales</taxon>
        <taxon>Mycobacteriaceae</taxon>
        <taxon>Mycobacterium</taxon>
        <taxon>Mycobacterium avium complex (MAC)</taxon>
    </lineage>
</organism>
<dbReference type="SUPFAM" id="SSF49879">
    <property type="entry name" value="SMAD/FHA domain"/>
    <property type="match status" value="1"/>
</dbReference>
<keyword evidence="4" id="KW-0614">Plasmid</keyword>
<protein>
    <recommendedName>
        <fullName evidence="3">FHA domain-containing protein</fullName>
    </recommendedName>
</protein>
<evidence type="ECO:0000256" key="2">
    <source>
        <dbReference type="SAM" id="MobiDB-lite"/>
    </source>
</evidence>
<gene>
    <name evidence="4" type="ORF">JPH1_52220</name>
</gene>
<feature type="domain" description="FHA" evidence="3">
    <location>
        <begin position="1"/>
        <end position="35"/>
    </location>
</feature>
<name>A0AAI8X5B0_MYCAV</name>
<evidence type="ECO:0000259" key="3">
    <source>
        <dbReference type="PROSITE" id="PS50006"/>
    </source>
</evidence>
<geneLocation type="plasmid" evidence="4 5">
    <name>p1-JPH1</name>
</geneLocation>
<dbReference type="EMBL" id="AP020327">
    <property type="protein sequence ID" value="BBN50747.1"/>
    <property type="molecule type" value="Genomic_DNA"/>
</dbReference>
<sequence>MISRTHIHVEADSAGHWRLADHGSRNGIFIDGERRESAVINDGMTVKLGNAADGVEVKFAFAATGDRDDATENIAANHHPIGGDQDLGQDDASTTDPSIKAAGAAVRARREELNITQRGWAAAGIINASALIAFEKGRSWPRTSTQEKLEDELRWPRGTISQIRASYWANSDPNEVTTALTDTSGESVLVQAIVTGVNTIEQGIQSLPAPQHPDFSARTASLTASVRQLEALAAKAALEPQATPTTAVTLAKIRRLSSQLVMLAAQSPNATLGQRLHAARRRAELNEAEIAAAAQVSTATIEAIEAGETVSAEAASKVAALIALLDQP</sequence>